<organism evidence="2 3">
    <name type="scientific">Trichonephila inaurata madagascariensis</name>
    <dbReference type="NCBI Taxonomy" id="2747483"/>
    <lineage>
        <taxon>Eukaryota</taxon>
        <taxon>Metazoa</taxon>
        <taxon>Ecdysozoa</taxon>
        <taxon>Arthropoda</taxon>
        <taxon>Chelicerata</taxon>
        <taxon>Arachnida</taxon>
        <taxon>Araneae</taxon>
        <taxon>Araneomorphae</taxon>
        <taxon>Entelegynae</taxon>
        <taxon>Araneoidea</taxon>
        <taxon>Nephilidae</taxon>
        <taxon>Trichonephila</taxon>
        <taxon>Trichonephila inaurata</taxon>
    </lineage>
</organism>
<evidence type="ECO:0000256" key="1">
    <source>
        <dbReference type="SAM" id="MobiDB-lite"/>
    </source>
</evidence>
<protein>
    <submittedName>
        <fullName evidence="2">Uncharacterized protein</fullName>
    </submittedName>
</protein>
<feature type="compositionally biased region" description="Polar residues" evidence="1">
    <location>
        <begin position="65"/>
        <end position="74"/>
    </location>
</feature>
<gene>
    <name evidence="2" type="ORF">TNIN_57821</name>
</gene>
<feature type="compositionally biased region" description="Basic and acidic residues" evidence="1">
    <location>
        <begin position="48"/>
        <end position="64"/>
    </location>
</feature>
<accession>A0A8X6X125</accession>
<evidence type="ECO:0000313" key="3">
    <source>
        <dbReference type="Proteomes" id="UP000886998"/>
    </source>
</evidence>
<dbReference type="OrthoDB" id="10469846at2759"/>
<evidence type="ECO:0000313" key="2">
    <source>
        <dbReference type="EMBL" id="GFY44979.1"/>
    </source>
</evidence>
<dbReference type="Proteomes" id="UP000886998">
    <property type="component" value="Unassembled WGS sequence"/>
</dbReference>
<feature type="region of interest" description="Disordered" evidence="1">
    <location>
        <begin position="38"/>
        <end position="94"/>
    </location>
</feature>
<sequence length="123" mass="14609">MNKENKLNKQTGLTVSVLAIQTYNAKRNYNTTQVTIREKKNKRAKKKLANETEEEKRHRLDKRNQGFQDASQEQSETRLLADRQRHALSITNETREQRELRLQDLNRRQALTIKNETQEQCET</sequence>
<name>A0A8X6X125_9ARAC</name>
<feature type="compositionally biased region" description="Basic and acidic residues" evidence="1">
    <location>
        <begin position="75"/>
        <end position="85"/>
    </location>
</feature>
<reference evidence="2" key="1">
    <citation type="submission" date="2020-08" db="EMBL/GenBank/DDBJ databases">
        <title>Multicomponent nature underlies the extraordinary mechanical properties of spider dragline silk.</title>
        <authorList>
            <person name="Kono N."/>
            <person name="Nakamura H."/>
            <person name="Mori M."/>
            <person name="Yoshida Y."/>
            <person name="Ohtoshi R."/>
            <person name="Malay A.D."/>
            <person name="Moran D.A.P."/>
            <person name="Tomita M."/>
            <person name="Numata K."/>
            <person name="Arakawa K."/>
        </authorList>
    </citation>
    <scope>NUCLEOTIDE SEQUENCE</scope>
</reference>
<proteinExistence type="predicted"/>
<keyword evidence="3" id="KW-1185">Reference proteome</keyword>
<dbReference type="EMBL" id="BMAV01004511">
    <property type="protein sequence ID" value="GFY44979.1"/>
    <property type="molecule type" value="Genomic_DNA"/>
</dbReference>
<dbReference type="AlphaFoldDB" id="A0A8X6X125"/>
<comment type="caution">
    <text evidence="2">The sequence shown here is derived from an EMBL/GenBank/DDBJ whole genome shotgun (WGS) entry which is preliminary data.</text>
</comment>